<dbReference type="InterPro" id="IPR022233">
    <property type="entry name" value="TRAPPC10/Trs130_C"/>
</dbReference>
<feature type="domain" description="TRAPPC10/Trs130 C-terminal" evidence="1">
    <location>
        <begin position="176"/>
        <end position="256"/>
    </location>
</feature>
<dbReference type="Pfam" id="PF12584">
    <property type="entry name" value="TRAPPC10"/>
    <property type="match status" value="1"/>
</dbReference>
<dbReference type="GO" id="GO:0006891">
    <property type="term" value="P:intra-Golgi vesicle-mediated transport"/>
    <property type="evidence" value="ECO:0007669"/>
    <property type="project" value="TreeGrafter"/>
</dbReference>
<name>A0A0A8XRS9_ARUDO</name>
<reference evidence="2" key="2">
    <citation type="journal article" date="2015" name="Data Brief">
        <title>Shoot transcriptome of the giant reed, Arundo donax.</title>
        <authorList>
            <person name="Barrero R.A."/>
            <person name="Guerrero F.D."/>
            <person name="Moolhuijzen P."/>
            <person name="Goolsby J.A."/>
            <person name="Tidwell J."/>
            <person name="Bellgard S.E."/>
            <person name="Bellgard M.I."/>
        </authorList>
    </citation>
    <scope>NUCLEOTIDE SEQUENCE</scope>
    <source>
        <tissue evidence="2">Shoot tissue taken approximately 20 cm above the soil surface</tissue>
    </source>
</reference>
<dbReference type="GO" id="GO:1990071">
    <property type="term" value="C:TRAPPII protein complex"/>
    <property type="evidence" value="ECO:0007669"/>
    <property type="project" value="InterPro"/>
</dbReference>
<dbReference type="GO" id="GO:0005829">
    <property type="term" value="C:cytosol"/>
    <property type="evidence" value="ECO:0007669"/>
    <property type="project" value="GOC"/>
</dbReference>
<dbReference type="AlphaFoldDB" id="A0A0A8XRS9"/>
<sequence>MRMIALKLEFGVFHNQVFERTIAVHFTNPFHVSTRVVDKCNDGTLLLQVILRSEVKAALHVKDVWLDLQPGFEHFDNRDGRPASSLFPLIIAPSSRAGILFIIWLSGIKALDEVENTDSMLNIKYGISGDKTTGAHSPVPVQSGDSEELLFKIALKLKRPVLDPCLAVGFLPFSTDCLRVGQLVNMRWRVERLKNPEDTSISGDEILYQVDANPQNWMVAGRKCGHISLSNAQGSRMEITVTCVPLVSGYVRPPQLGLPEVGEANISCNPAGPHLVCVLPPALSTSYCIPA</sequence>
<reference evidence="2" key="1">
    <citation type="submission" date="2014-09" db="EMBL/GenBank/DDBJ databases">
        <authorList>
            <person name="Magalhaes I.L.F."/>
            <person name="Oliveira U."/>
            <person name="Santos F.R."/>
            <person name="Vidigal T.H.D.A."/>
            <person name="Brescovit A.D."/>
            <person name="Santos A.J."/>
        </authorList>
    </citation>
    <scope>NUCLEOTIDE SEQUENCE</scope>
    <source>
        <tissue evidence="2">Shoot tissue taken approximately 20 cm above the soil surface</tissue>
    </source>
</reference>
<dbReference type="EMBL" id="GBRH01282402">
    <property type="protein sequence ID" value="JAD15493.1"/>
    <property type="molecule type" value="Transcribed_RNA"/>
</dbReference>
<protein>
    <recommendedName>
        <fullName evidence="1">TRAPPC10/Trs130 C-terminal domain-containing protein</fullName>
    </recommendedName>
</protein>
<dbReference type="GO" id="GO:0034498">
    <property type="term" value="P:early endosome to Golgi transport"/>
    <property type="evidence" value="ECO:0007669"/>
    <property type="project" value="TreeGrafter"/>
</dbReference>
<accession>A0A0A8XRS9</accession>
<organism evidence="2">
    <name type="scientific">Arundo donax</name>
    <name type="common">Giant reed</name>
    <name type="synonym">Donax arundinaceus</name>
    <dbReference type="NCBI Taxonomy" id="35708"/>
    <lineage>
        <taxon>Eukaryota</taxon>
        <taxon>Viridiplantae</taxon>
        <taxon>Streptophyta</taxon>
        <taxon>Embryophyta</taxon>
        <taxon>Tracheophyta</taxon>
        <taxon>Spermatophyta</taxon>
        <taxon>Magnoliopsida</taxon>
        <taxon>Liliopsida</taxon>
        <taxon>Poales</taxon>
        <taxon>Poaceae</taxon>
        <taxon>PACMAD clade</taxon>
        <taxon>Arundinoideae</taxon>
        <taxon>Arundineae</taxon>
        <taxon>Arundo</taxon>
    </lineage>
</organism>
<dbReference type="InterPro" id="IPR045126">
    <property type="entry name" value="TRAPPC10/Trs130"/>
</dbReference>
<evidence type="ECO:0000313" key="2">
    <source>
        <dbReference type="EMBL" id="JAD15493.1"/>
    </source>
</evidence>
<evidence type="ECO:0000259" key="1">
    <source>
        <dbReference type="Pfam" id="PF12584"/>
    </source>
</evidence>
<dbReference type="PANTHER" id="PTHR13251">
    <property type="entry name" value="EPILEPSY HOLOPROSENCEPHALY CANDIDATE 1/TMEM1"/>
    <property type="match status" value="1"/>
</dbReference>
<dbReference type="PANTHER" id="PTHR13251:SF3">
    <property type="entry name" value="TRAFFICKING PROTEIN PARTICLE COMPLEX SUBUNIT 10"/>
    <property type="match status" value="1"/>
</dbReference>
<proteinExistence type="predicted"/>